<evidence type="ECO:0000256" key="5">
    <source>
        <dbReference type="ARBA" id="ARBA00023125"/>
    </source>
</evidence>
<dbReference type="PANTHER" id="PTHR47165:SF4">
    <property type="entry name" value="OS03G0429900 PROTEIN"/>
    <property type="match status" value="1"/>
</dbReference>
<keyword evidence="2" id="KW-0479">Metal-binding</keyword>
<organism evidence="7 8">
    <name type="scientific">Quercus lobata</name>
    <name type="common">Valley oak</name>
    <dbReference type="NCBI Taxonomy" id="97700"/>
    <lineage>
        <taxon>Eukaryota</taxon>
        <taxon>Viridiplantae</taxon>
        <taxon>Streptophyta</taxon>
        <taxon>Embryophyta</taxon>
        <taxon>Tracheophyta</taxon>
        <taxon>Spermatophyta</taxon>
        <taxon>Magnoliopsida</taxon>
        <taxon>eudicotyledons</taxon>
        <taxon>Gunneridae</taxon>
        <taxon>Pentapetalae</taxon>
        <taxon>rosids</taxon>
        <taxon>fabids</taxon>
        <taxon>Fagales</taxon>
        <taxon>Fagaceae</taxon>
        <taxon>Quercus</taxon>
    </lineage>
</organism>
<dbReference type="Gramene" id="QL03p038017:mrna">
    <property type="protein sequence ID" value="QL03p038017:mrna"/>
    <property type="gene ID" value="QL03p038017"/>
</dbReference>
<accession>A0A7N2L7J9</accession>
<evidence type="ECO:0000256" key="3">
    <source>
        <dbReference type="ARBA" id="ARBA00022771"/>
    </source>
</evidence>
<dbReference type="InParanoid" id="A0A7N2L7J9"/>
<keyword evidence="4" id="KW-0862">Zinc</keyword>
<feature type="domain" description="Replication factor A C-terminal" evidence="6">
    <location>
        <begin position="114"/>
        <end position="245"/>
    </location>
</feature>
<proteinExistence type="inferred from homology"/>
<name>A0A7N2L7J9_QUELO</name>
<dbReference type="InterPro" id="IPR012340">
    <property type="entry name" value="NA-bd_OB-fold"/>
</dbReference>
<dbReference type="AlphaFoldDB" id="A0A7N2L7J9"/>
<dbReference type="OMA" id="AENGWHY"/>
<dbReference type="Proteomes" id="UP000594261">
    <property type="component" value="Chromosome 3"/>
</dbReference>
<evidence type="ECO:0000259" key="6">
    <source>
        <dbReference type="Pfam" id="PF08646"/>
    </source>
</evidence>
<reference evidence="7 8" key="1">
    <citation type="journal article" date="2016" name="G3 (Bethesda)">
        <title>First Draft Assembly and Annotation of the Genome of a California Endemic Oak Quercus lobata Nee (Fagaceae).</title>
        <authorList>
            <person name="Sork V.L."/>
            <person name="Fitz-Gibbon S.T."/>
            <person name="Puiu D."/>
            <person name="Crepeau M."/>
            <person name="Gugger P.F."/>
            <person name="Sherman R."/>
            <person name="Stevens K."/>
            <person name="Langley C.H."/>
            <person name="Pellegrini M."/>
            <person name="Salzberg S.L."/>
        </authorList>
    </citation>
    <scope>NUCLEOTIDE SEQUENCE [LARGE SCALE GENOMIC DNA]</scope>
    <source>
        <strain evidence="7 8">cv. SW786</strain>
    </source>
</reference>
<dbReference type="InterPro" id="IPR047192">
    <property type="entry name" value="Euk_RPA1_DBD_C"/>
</dbReference>
<evidence type="ECO:0000256" key="2">
    <source>
        <dbReference type="ARBA" id="ARBA00022723"/>
    </source>
</evidence>
<dbReference type="Pfam" id="PF08646">
    <property type="entry name" value="Rep_fac-A_C"/>
    <property type="match status" value="1"/>
</dbReference>
<sequence length="259" mass="30221">MLLKNVNHFPCMRMTKMESHRREGSLRLKTKGNVKFRLHCGETLQKVSQKMYAYMDRSKSTILIITSTTVKAFMSQLSLSSTYATKVYINLDYQQDYIHWDSEEVEKIRGPPIFYCMAVVKKVNAENGWHYISCTDCHKKAKTIGSTFWCEGCKKGFSSPTIRYRLELHVKDESGSTIFVVFDKEAEKIVRIPATQVYTTEIKDEDDDEDVVPKPIKNLLGKTYMFQIKINPKNNFTTKQNFTAIHVFEDHEYKQLQHE</sequence>
<dbReference type="Gene3D" id="2.40.50.140">
    <property type="entry name" value="Nucleic acid-binding proteins"/>
    <property type="match status" value="1"/>
</dbReference>
<evidence type="ECO:0000256" key="4">
    <source>
        <dbReference type="ARBA" id="ARBA00022833"/>
    </source>
</evidence>
<dbReference type="PANTHER" id="PTHR47165">
    <property type="entry name" value="OS03G0429900 PROTEIN"/>
    <property type="match status" value="1"/>
</dbReference>
<evidence type="ECO:0000256" key="1">
    <source>
        <dbReference type="ARBA" id="ARBA00005690"/>
    </source>
</evidence>
<dbReference type="SUPFAM" id="SSF50249">
    <property type="entry name" value="Nucleic acid-binding proteins"/>
    <property type="match status" value="1"/>
</dbReference>
<protein>
    <recommendedName>
        <fullName evidence="6">Replication factor A C-terminal domain-containing protein</fullName>
    </recommendedName>
</protein>
<keyword evidence="8" id="KW-1185">Reference proteome</keyword>
<keyword evidence="5" id="KW-0238">DNA-binding</keyword>
<dbReference type="EnsemblPlants" id="QL03p038017:mrna">
    <property type="protein sequence ID" value="QL03p038017:mrna"/>
    <property type="gene ID" value="QL03p038017"/>
</dbReference>
<evidence type="ECO:0000313" key="7">
    <source>
        <dbReference type="EnsemblPlants" id="QL03p038017:mrna"/>
    </source>
</evidence>
<dbReference type="GO" id="GO:0003677">
    <property type="term" value="F:DNA binding"/>
    <property type="evidence" value="ECO:0007669"/>
    <property type="project" value="UniProtKB-KW"/>
</dbReference>
<dbReference type="CDD" id="cd04476">
    <property type="entry name" value="RPA1_DBD_C"/>
    <property type="match status" value="1"/>
</dbReference>
<comment type="similarity">
    <text evidence="1">Belongs to the replication factor A protein 1 family.</text>
</comment>
<dbReference type="EMBL" id="LRBV02000003">
    <property type="status" value="NOT_ANNOTATED_CDS"/>
    <property type="molecule type" value="Genomic_DNA"/>
</dbReference>
<dbReference type="InterPro" id="IPR013955">
    <property type="entry name" value="Rep_factor-A_C"/>
</dbReference>
<keyword evidence="3" id="KW-0863">Zinc-finger</keyword>
<dbReference type="GO" id="GO:0008270">
    <property type="term" value="F:zinc ion binding"/>
    <property type="evidence" value="ECO:0007669"/>
    <property type="project" value="UniProtKB-KW"/>
</dbReference>
<reference evidence="7" key="2">
    <citation type="submission" date="2021-01" db="UniProtKB">
        <authorList>
            <consortium name="EnsemblPlants"/>
        </authorList>
    </citation>
    <scope>IDENTIFICATION</scope>
</reference>
<evidence type="ECO:0000313" key="8">
    <source>
        <dbReference type="Proteomes" id="UP000594261"/>
    </source>
</evidence>